<evidence type="ECO:0008006" key="4">
    <source>
        <dbReference type="Google" id="ProtNLM"/>
    </source>
</evidence>
<keyword evidence="3" id="KW-1185">Reference proteome</keyword>
<gene>
    <name evidence="2" type="ORF">C8A03DRAFT_41643</name>
</gene>
<reference evidence="2" key="2">
    <citation type="submission" date="2023-05" db="EMBL/GenBank/DDBJ databases">
        <authorList>
            <consortium name="Lawrence Berkeley National Laboratory"/>
            <person name="Steindorff A."/>
            <person name="Hensen N."/>
            <person name="Bonometti L."/>
            <person name="Westerberg I."/>
            <person name="Brannstrom I.O."/>
            <person name="Guillou S."/>
            <person name="Cros-Aarteil S."/>
            <person name="Calhoun S."/>
            <person name="Haridas S."/>
            <person name="Kuo A."/>
            <person name="Mondo S."/>
            <person name="Pangilinan J."/>
            <person name="Riley R."/>
            <person name="Labutti K."/>
            <person name="Andreopoulos B."/>
            <person name="Lipzen A."/>
            <person name="Chen C."/>
            <person name="Yanf M."/>
            <person name="Daum C."/>
            <person name="Ng V."/>
            <person name="Clum A."/>
            <person name="Ohm R."/>
            <person name="Martin F."/>
            <person name="Silar P."/>
            <person name="Natvig D."/>
            <person name="Lalanne C."/>
            <person name="Gautier V."/>
            <person name="Ament-Velasquez S.L."/>
            <person name="Kruys A."/>
            <person name="Hutchinson M.I."/>
            <person name="Powell A.J."/>
            <person name="Barry K."/>
            <person name="Miller A.N."/>
            <person name="Grigoriev I.V."/>
            <person name="Debuchy R."/>
            <person name="Gladieux P."/>
            <person name="Thoren M.H."/>
            <person name="Johannesson H."/>
        </authorList>
    </citation>
    <scope>NUCLEOTIDE SEQUENCE</scope>
    <source>
        <strain evidence="2">CBS 532.94</strain>
    </source>
</reference>
<comment type="caution">
    <text evidence="2">The sequence shown here is derived from an EMBL/GenBank/DDBJ whole genome shotgun (WGS) entry which is preliminary data.</text>
</comment>
<dbReference type="AlphaFoldDB" id="A0AAN7CF35"/>
<feature type="region of interest" description="Disordered" evidence="1">
    <location>
        <begin position="1"/>
        <end position="43"/>
    </location>
</feature>
<sequence>MPKKRRSHKYSKPQSTAPALLSSTAASRNNAHHDPSYGRGVNELLADLRRTGLSGSGQRTPDVVQPTVPPTIRQILQIPETPPPRPRRPVRVGPAGARLPAGPAPPRSWLSAPERAEASAIQRWGLEASAGKDHEQRPMPGVSLPARKSLLDLVLRQFALSWEWQKEYCRYHLYELPTHLRVALIAYLVKYTPEGVSLGDLRAVLLPPPDVPEYQDDPALAPSVWNEGFHFLDLSWSLGRSLKLRELSDLLFPPQPEPVDPQESWDAPEPQAADIPRPLLPNLTHLSLALDPSSLQSVSWRHLLAFATHLPGLTHLSLAFWPEPSLTPNAKLATIVSPQTGATLAYGGTGPYSHSLDDDWAEAVLVLRRLSRSLYRLEYLDVTGCGAWFPALWAKTGEADMVDWAGTWGKITTLVMYPGYRLPEDAGLPETARYCEIVDYARRVERHVRAGRKGEGRFITVETCKRPDEL</sequence>
<dbReference type="Proteomes" id="UP001303760">
    <property type="component" value="Unassembled WGS sequence"/>
</dbReference>
<reference evidence="2" key="1">
    <citation type="journal article" date="2023" name="Mol. Phylogenet. Evol.">
        <title>Genome-scale phylogeny and comparative genomics of the fungal order Sordariales.</title>
        <authorList>
            <person name="Hensen N."/>
            <person name="Bonometti L."/>
            <person name="Westerberg I."/>
            <person name="Brannstrom I.O."/>
            <person name="Guillou S."/>
            <person name="Cros-Aarteil S."/>
            <person name="Calhoun S."/>
            <person name="Haridas S."/>
            <person name="Kuo A."/>
            <person name="Mondo S."/>
            <person name="Pangilinan J."/>
            <person name="Riley R."/>
            <person name="LaButti K."/>
            <person name="Andreopoulos B."/>
            <person name="Lipzen A."/>
            <person name="Chen C."/>
            <person name="Yan M."/>
            <person name="Daum C."/>
            <person name="Ng V."/>
            <person name="Clum A."/>
            <person name="Steindorff A."/>
            <person name="Ohm R.A."/>
            <person name="Martin F."/>
            <person name="Silar P."/>
            <person name="Natvig D.O."/>
            <person name="Lalanne C."/>
            <person name="Gautier V."/>
            <person name="Ament-Velasquez S.L."/>
            <person name="Kruys A."/>
            <person name="Hutchinson M.I."/>
            <person name="Powell A.J."/>
            <person name="Barry K."/>
            <person name="Miller A.N."/>
            <person name="Grigoriev I.V."/>
            <person name="Debuchy R."/>
            <person name="Gladieux P."/>
            <person name="Hiltunen Thoren M."/>
            <person name="Johannesson H."/>
        </authorList>
    </citation>
    <scope>NUCLEOTIDE SEQUENCE</scope>
    <source>
        <strain evidence="2">CBS 532.94</strain>
    </source>
</reference>
<organism evidence="2 3">
    <name type="scientific">Achaetomium macrosporum</name>
    <dbReference type="NCBI Taxonomy" id="79813"/>
    <lineage>
        <taxon>Eukaryota</taxon>
        <taxon>Fungi</taxon>
        <taxon>Dikarya</taxon>
        <taxon>Ascomycota</taxon>
        <taxon>Pezizomycotina</taxon>
        <taxon>Sordariomycetes</taxon>
        <taxon>Sordariomycetidae</taxon>
        <taxon>Sordariales</taxon>
        <taxon>Chaetomiaceae</taxon>
        <taxon>Achaetomium</taxon>
    </lineage>
</organism>
<evidence type="ECO:0000313" key="3">
    <source>
        <dbReference type="Proteomes" id="UP001303760"/>
    </source>
</evidence>
<name>A0AAN7CF35_9PEZI</name>
<feature type="region of interest" description="Disordered" evidence="1">
    <location>
        <begin position="77"/>
        <end position="111"/>
    </location>
</feature>
<feature type="compositionally biased region" description="Basic residues" evidence="1">
    <location>
        <begin position="1"/>
        <end position="11"/>
    </location>
</feature>
<dbReference type="EMBL" id="MU860031">
    <property type="protein sequence ID" value="KAK4240913.1"/>
    <property type="molecule type" value="Genomic_DNA"/>
</dbReference>
<accession>A0AAN7CF35</accession>
<feature type="compositionally biased region" description="Low complexity" evidence="1">
    <location>
        <begin position="15"/>
        <end position="27"/>
    </location>
</feature>
<protein>
    <recommendedName>
        <fullName evidence="4">Tafazzin</fullName>
    </recommendedName>
</protein>
<evidence type="ECO:0000256" key="1">
    <source>
        <dbReference type="SAM" id="MobiDB-lite"/>
    </source>
</evidence>
<proteinExistence type="predicted"/>
<evidence type="ECO:0000313" key="2">
    <source>
        <dbReference type="EMBL" id="KAK4240913.1"/>
    </source>
</evidence>
<feature type="compositionally biased region" description="Low complexity" evidence="1">
    <location>
        <begin position="91"/>
        <end position="101"/>
    </location>
</feature>